<dbReference type="InterPro" id="IPR036388">
    <property type="entry name" value="WH-like_DNA-bd_sf"/>
</dbReference>
<feature type="domain" description="HTH lysR-type" evidence="5">
    <location>
        <begin position="1"/>
        <end position="58"/>
    </location>
</feature>
<dbReference type="RefSeq" id="WP_072906414.1">
    <property type="nucleotide sequence ID" value="NZ_FQZT01000003.1"/>
</dbReference>
<keyword evidence="2" id="KW-0805">Transcription regulation</keyword>
<dbReference type="PROSITE" id="PS50931">
    <property type="entry name" value="HTH_LYSR"/>
    <property type="match status" value="1"/>
</dbReference>
<dbReference type="PANTHER" id="PTHR30126:SF97">
    <property type="entry name" value="HTH-TYPE TRANSCRIPTIONAL REGULATOR ABGR"/>
    <property type="match status" value="1"/>
</dbReference>
<dbReference type="Gene3D" id="1.10.10.10">
    <property type="entry name" value="Winged helix-like DNA-binding domain superfamily/Winged helix DNA-binding domain"/>
    <property type="match status" value="1"/>
</dbReference>
<name>A0A1M6EWK7_MALRU</name>
<evidence type="ECO:0000259" key="5">
    <source>
        <dbReference type="PROSITE" id="PS50931"/>
    </source>
</evidence>
<sequence>MELYRLKSFLAIAKAKNLTRAAEQQHISQSALSSQLKQLEEELELSLFERSARGMHLSAPGRELLPYIDAVLEAEKHLLQKAHALSHGEGETLHIGLNADPGFLRAGLINRRMLQLYSEMNIVYLTSPSSRAAQLLRQGQLDLAFVYGVPAEADVSSILLDDIRFCVVIPTGLNPQRQTLDWSDIAALPWIWVEQGSLPYDTLQQEFSRLQLAPQQMVKTVDEYIVKELVLDGQGVAIMREDEARPMVDAGQVQIWQKGWLTLPLSLAWATRAEDKFQVRSAREVIGYLWQSARNPDREGDGFNY</sequence>
<evidence type="ECO:0000256" key="4">
    <source>
        <dbReference type="ARBA" id="ARBA00023163"/>
    </source>
</evidence>
<keyword evidence="7" id="KW-1185">Reference proteome</keyword>
<keyword evidence="4" id="KW-0804">Transcription</keyword>
<evidence type="ECO:0000256" key="2">
    <source>
        <dbReference type="ARBA" id="ARBA00023015"/>
    </source>
</evidence>
<reference evidence="6 7" key="1">
    <citation type="submission" date="2016-11" db="EMBL/GenBank/DDBJ databases">
        <authorList>
            <person name="Jaros S."/>
            <person name="Januszkiewicz K."/>
            <person name="Wedrychowicz H."/>
        </authorList>
    </citation>
    <scope>NUCLEOTIDE SEQUENCE [LARGE SCALE GENOMIC DNA]</scope>
    <source>
        <strain evidence="6 7">DSM 5091</strain>
    </source>
</reference>
<dbReference type="SUPFAM" id="SSF46785">
    <property type="entry name" value="Winged helix' DNA-binding domain"/>
    <property type="match status" value="1"/>
</dbReference>
<dbReference type="SUPFAM" id="SSF53850">
    <property type="entry name" value="Periplasmic binding protein-like II"/>
    <property type="match status" value="1"/>
</dbReference>
<evidence type="ECO:0000313" key="6">
    <source>
        <dbReference type="EMBL" id="SHI89761.1"/>
    </source>
</evidence>
<dbReference type="EMBL" id="FQZT01000003">
    <property type="protein sequence ID" value="SHI89761.1"/>
    <property type="molecule type" value="Genomic_DNA"/>
</dbReference>
<evidence type="ECO:0000313" key="7">
    <source>
        <dbReference type="Proteomes" id="UP000184171"/>
    </source>
</evidence>
<protein>
    <submittedName>
        <fullName evidence="6">DNA-binding transcriptional regulator, LysR family</fullName>
    </submittedName>
</protein>
<evidence type="ECO:0000256" key="1">
    <source>
        <dbReference type="ARBA" id="ARBA00009437"/>
    </source>
</evidence>
<gene>
    <name evidence="6" type="ORF">SAMN02745165_01061</name>
</gene>
<dbReference type="STRING" id="1122189.SAMN02745165_01061"/>
<keyword evidence="3 6" id="KW-0238">DNA-binding</keyword>
<dbReference type="PRINTS" id="PR00039">
    <property type="entry name" value="HTHLYSR"/>
</dbReference>
<dbReference type="CDD" id="cd05466">
    <property type="entry name" value="PBP2_LTTR_substrate"/>
    <property type="match status" value="1"/>
</dbReference>
<dbReference type="PANTHER" id="PTHR30126">
    <property type="entry name" value="HTH-TYPE TRANSCRIPTIONAL REGULATOR"/>
    <property type="match status" value="1"/>
</dbReference>
<dbReference type="AlphaFoldDB" id="A0A1M6EWK7"/>
<dbReference type="Pfam" id="PF03466">
    <property type="entry name" value="LysR_substrate"/>
    <property type="match status" value="1"/>
</dbReference>
<comment type="similarity">
    <text evidence="1">Belongs to the LysR transcriptional regulatory family.</text>
</comment>
<dbReference type="Proteomes" id="UP000184171">
    <property type="component" value="Unassembled WGS sequence"/>
</dbReference>
<dbReference type="FunFam" id="1.10.10.10:FF:000001">
    <property type="entry name" value="LysR family transcriptional regulator"/>
    <property type="match status" value="1"/>
</dbReference>
<dbReference type="InterPro" id="IPR000847">
    <property type="entry name" value="LysR_HTH_N"/>
</dbReference>
<evidence type="ECO:0000256" key="3">
    <source>
        <dbReference type="ARBA" id="ARBA00023125"/>
    </source>
</evidence>
<dbReference type="OrthoDB" id="5444209at2"/>
<proteinExistence type="inferred from homology"/>
<accession>A0A1M6EWK7</accession>
<organism evidence="6 7">
    <name type="scientific">Malonomonas rubra DSM 5091</name>
    <dbReference type="NCBI Taxonomy" id="1122189"/>
    <lineage>
        <taxon>Bacteria</taxon>
        <taxon>Pseudomonadati</taxon>
        <taxon>Thermodesulfobacteriota</taxon>
        <taxon>Desulfuromonadia</taxon>
        <taxon>Desulfuromonadales</taxon>
        <taxon>Geopsychrobacteraceae</taxon>
        <taxon>Malonomonas</taxon>
    </lineage>
</organism>
<dbReference type="InterPro" id="IPR005119">
    <property type="entry name" value="LysR_subst-bd"/>
</dbReference>
<dbReference type="Pfam" id="PF00126">
    <property type="entry name" value="HTH_1"/>
    <property type="match status" value="1"/>
</dbReference>
<dbReference type="GO" id="GO:0003700">
    <property type="term" value="F:DNA-binding transcription factor activity"/>
    <property type="evidence" value="ECO:0007669"/>
    <property type="project" value="InterPro"/>
</dbReference>
<dbReference type="Gene3D" id="3.40.190.290">
    <property type="match status" value="1"/>
</dbReference>
<dbReference type="InterPro" id="IPR036390">
    <property type="entry name" value="WH_DNA-bd_sf"/>
</dbReference>
<dbReference type="GO" id="GO:0000976">
    <property type="term" value="F:transcription cis-regulatory region binding"/>
    <property type="evidence" value="ECO:0007669"/>
    <property type="project" value="TreeGrafter"/>
</dbReference>